<evidence type="ECO:0000256" key="10">
    <source>
        <dbReference type="ARBA" id="ARBA00048336"/>
    </source>
</evidence>
<comment type="subcellular location">
    <subcellularLocation>
        <location evidence="1 12">Nucleus</location>
    </subcellularLocation>
</comment>
<sequence>MDDYIIPKSIRQPSRPSKEDARALAVQHATILQHRKDLEAQILSSLVYLSTFPPNTTVASQPNPTDAREFRNHIRLFQPSDYDDLIAERNVNDLCGYVLCPRENRKTGRGGEWTLAPGAGGIVRRKEVEMWCTQKCKRRALYVKVQLSETAAWERAGIPDIEIYLYEEPSSSAPETEEDATARKLSEMKLEDERQSMRDGAKLALERGEVGSLQPGAKTAVGVMLQEHVVESAPPTGVFEDEDGDHMMVEGYRILREEEHMVTSGTSAQMNTYGNR</sequence>
<evidence type="ECO:0000256" key="8">
    <source>
        <dbReference type="ARBA" id="ARBA00023242"/>
    </source>
</evidence>
<name>A0A9P7ZH58_9HYPO</name>
<dbReference type="InterPro" id="IPR038534">
    <property type="entry name" value="Rtr1/RPAP2_sf"/>
</dbReference>
<comment type="similarity">
    <text evidence="2 11 12">Belongs to the RPAP2 family.</text>
</comment>
<organism evidence="14 15">
    <name type="scientific">Emericellopsis atlantica</name>
    <dbReference type="NCBI Taxonomy" id="2614577"/>
    <lineage>
        <taxon>Eukaryota</taxon>
        <taxon>Fungi</taxon>
        <taxon>Dikarya</taxon>
        <taxon>Ascomycota</taxon>
        <taxon>Pezizomycotina</taxon>
        <taxon>Sordariomycetes</taxon>
        <taxon>Hypocreomycetidae</taxon>
        <taxon>Hypocreales</taxon>
        <taxon>Bionectriaceae</taxon>
        <taxon>Emericellopsis</taxon>
    </lineage>
</organism>
<comment type="function">
    <text evidence="12">Putative RNA polymerase II subunit B1 C-terminal domain (CTD) phosphatase involved in RNA polymerase II transcription regulation.</text>
</comment>
<dbReference type="GO" id="GO:0008270">
    <property type="term" value="F:zinc ion binding"/>
    <property type="evidence" value="ECO:0007669"/>
    <property type="project" value="UniProtKB-KW"/>
</dbReference>
<dbReference type="AlphaFoldDB" id="A0A9P7ZH58"/>
<accession>A0A9P7ZH58</accession>
<dbReference type="EMBL" id="MU251267">
    <property type="protein sequence ID" value="KAG9251597.1"/>
    <property type="molecule type" value="Genomic_DNA"/>
</dbReference>
<dbReference type="GO" id="GO:0008420">
    <property type="term" value="F:RNA polymerase II CTD heptapeptide repeat phosphatase activity"/>
    <property type="evidence" value="ECO:0007669"/>
    <property type="project" value="UniProtKB-UniRule"/>
</dbReference>
<keyword evidence="5 12" id="KW-0378">Hydrolase</keyword>
<evidence type="ECO:0000256" key="6">
    <source>
        <dbReference type="ARBA" id="ARBA00022833"/>
    </source>
</evidence>
<comment type="catalytic activity">
    <reaction evidence="10 12">
        <text>O-phospho-L-threonyl-[protein] + H2O = L-threonyl-[protein] + phosphate</text>
        <dbReference type="Rhea" id="RHEA:47004"/>
        <dbReference type="Rhea" id="RHEA-COMP:11060"/>
        <dbReference type="Rhea" id="RHEA-COMP:11605"/>
        <dbReference type="ChEBI" id="CHEBI:15377"/>
        <dbReference type="ChEBI" id="CHEBI:30013"/>
        <dbReference type="ChEBI" id="CHEBI:43474"/>
        <dbReference type="ChEBI" id="CHEBI:61977"/>
        <dbReference type="EC" id="3.1.3.16"/>
    </reaction>
</comment>
<dbReference type="GO" id="GO:0043175">
    <property type="term" value="F:RNA polymerase core enzyme binding"/>
    <property type="evidence" value="ECO:0007669"/>
    <property type="project" value="UniProtKB-UniRule"/>
</dbReference>
<proteinExistence type="inferred from homology"/>
<gene>
    <name evidence="14" type="ORF">F5Z01DRAFT_676787</name>
</gene>
<evidence type="ECO:0000256" key="2">
    <source>
        <dbReference type="ARBA" id="ARBA00005676"/>
    </source>
</evidence>
<evidence type="ECO:0000256" key="5">
    <source>
        <dbReference type="ARBA" id="ARBA00022801"/>
    </source>
</evidence>
<dbReference type="InterPro" id="IPR007308">
    <property type="entry name" value="Rtr1/RPAP2_dom"/>
</dbReference>
<keyword evidence="15" id="KW-1185">Reference proteome</keyword>
<dbReference type="GO" id="GO:0005737">
    <property type="term" value="C:cytoplasm"/>
    <property type="evidence" value="ECO:0007669"/>
    <property type="project" value="TreeGrafter"/>
</dbReference>
<dbReference type="GO" id="GO:0005634">
    <property type="term" value="C:nucleus"/>
    <property type="evidence" value="ECO:0007669"/>
    <property type="project" value="UniProtKB-SubCell"/>
</dbReference>
<dbReference type="Pfam" id="PF04181">
    <property type="entry name" value="RPAP2_Rtr1"/>
    <property type="match status" value="1"/>
</dbReference>
<comment type="caution">
    <text evidence="14">The sequence shown here is derived from an EMBL/GenBank/DDBJ whole genome shotgun (WGS) entry which is preliminary data.</text>
</comment>
<keyword evidence="6 12" id="KW-0862">Zinc</keyword>
<dbReference type="OrthoDB" id="2590500at2759"/>
<evidence type="ECO:0000256" key="12">
    <source>
        <dbReference type="RuleBase" id="RU367080"/>
    </source>
</evidence>
<dbReference type="EC" id="3.1.3.16" evidence="12"/>
<dbReference type="InterPro" id="IPR039693">
    <property type="entry name" value="Rtr1/RPAP2"/>
</dbReference>
<evidence type="ECO:0000256" key="1">
    <source>
        <dbReference type="ARBA" id="ARBA00004123"/>
    </source>
</evidence>
<dbReference type="Gene3D" id="1.25.40.820">
    <property type="match status" value="1"/>
</dbReference>
<evidence type="ECO:0000256" key="3">
    <source>
        <dbReference type="ARBA" id="ARBA00022723"/>
    </source>
</evidence>
<keyword evidence="3 12" id="KW-0479">Metal-binding</keyword>
<comment type="catalytic activity">
    <reaction evidence="9 12">
        <text>O-phospho-L-seryl-[protein] + H2O = L-seryl-[protein] + phosphate</text>
        <dbReference type="Rhea" id="RHEA:20629"/>
        <dbReference type="Rhea" id="RHEA-COMP:9863"/>
        <dbReference type="Rhea" id="RHEA-COMP:11604"/>
        <dbReference type="ChEBI" id="CHEBI:15377"/>
        <dbReference type="ChEBI" id="CHEBI:29999"/>
        <dbReference type="ChEBI" id="CHEBI:43474"/>
        <dbReference type="ChEBI" id="CHEBI:83421"/>
        <dbReference type="EC" id="3.1.3.16"/>
    </reaction>
</comment>
<evidence type="ECO:0000256" key="9">
    <source>
        <dbReference type="ARBA" id="ARBA00047761"/>
    </source>
</evidence>
<feature type="domain" description="RTR1-type" evidence="13">
    <location>
        <begin position="72"/>
        <end position="156"/>
    </location>
</feature>
<dbReference type="PANTHER" id="PTHR14732:SF0">
    <property type="entry name" value="RNA POLYMERASE II SUBUNIT B1 CTD PHOSPHATASE RPAP2-RELATED"/>
    <property type="match status" value="1"/>
</dbReference>
<dbReference type="PROSITE" id="PS51479">
    <property type="entry name" value="ZF_RTR1"/>
    <property type="match status" value="1"/>
</dbReference>
<dbReference type="PANTHER" id="PTHR14732">
    <property type="entry name" value="RNA POLYMERASE II SUBUNIT B1 CTD PHOSPHATASE RPAP2-RELATED"/>
    <property type="match status" value="1"/>
</dbReference>
<keyword evidence="4 12" id="KW-0863">Zinc-finger</keyword>
<evidence type="ECO:0000256" key="7">
    <source>
        <dbReference type="ARBA" id="ARBA00022912"/>
    </source>
</evidence>
<evidence type="ECO:0000313" key="14">
    <source>
        <dbReference type="EMBL" id="KAG9251597.1"/>
    </source>
</evidence>
<evidence type="ECO:0000313" key="15">
    <source>
        <dbReference type="Proteomes" id="UP000887229"/>
    </source>
</evidence>
<keyword evidence="7 12" id="KW-0904">Protein phosphatase</keyword>
<keyword evidence="8 12" id="KW-0539">Nucleus</keyword>
<dbReference type="RefSeq" id="XP_046115521.1">
    <property type="nucleotide sequence ID" value="XM_046265287.1"/>
</dbReference>
<dbReference type="GeneID" id="70296190"/>
<evidence type="ECO:0000256" key="4">
    <source>
        <dbReference type="ARBA" id="ARBA00022771"/>
    </source>
</evidence>
<protein>
    <recommendedName>
        <fullName evidence="12">RNA polymerase II subunit B1 CTD phosphatase RPAP2 homolog</fullName>
        <ecNumber evidence="12">3.1.3.16</ecNumber>
    </recommendedName>
</protein>
<reference evidence="14" key="1">
    <citation type="journal article" date="2021" name="IMA Fungus">
        <title>Genomic characterization of three marine fungi, including Emericellopsis atlantica sp. nov. with signatures of a generalist lifestyle and marine biomass degradation.</title>
        <authorList>
            <person name="Hagestad O.C."/>
            <person name="Hou L."/>
            <person name="Andersen J.H."/>
            <person name="Hansen E.H."/>
            <person name="Altermark B."/>
            <person name="Li C."/>
            <person name="Kuhnert E."/>
            <person name="Cox R.J."/>
            <person name="Crous P.W."/>
            <person name="Spatafora J.W."/>
            <person name="Lail K."/>
            <person name="Amirebrahimi M."/>
            <person name="Lipzen A."/>
            <person name="Pangilinan J."/>
            <person name="Andreopoulos W."/>
            <person name="Hayes R.D."/>
            <person name="Ng V."/>
            <person name="Grigoriev I.V."/>
            <person name="Jackson S.A."/>
            <person name="Sutton T.D.S."/>
            <person name="Dobson A.D.W."/>
            <person name="Rama T."/>
        </authorList>
    </citation>
    <scope>NUCLEOTIDE SEQUENCE</scope>
    <source>
        <strain evidence="14">TS7</strain>
    </source>
</reference>
<dbReference type="Proteomes" id="UP000887229">
    <property type="component" value="Unassembled WGS sequence"/>
</dbReference>
<evidence type="ECO:0000256" key="11">
    <source>
        <dbReference type="PROSITE-ProRule" id="PRU00812"/>
    </source>
</evidence>
<evidence type="ECO:0000259" key="13">
    <source>
        <dbReference type="PROSITE" id="PS51479"/>
    </source>
</evidence>